<evidence type="ECO:0000256" key="2">
    <source>
        <dbReference type="ARBA" id="ARBA00022525"/>
    </source>
</evidence>
<evidence type="ECO:0000256" key="4">
    <source>
        <dbReference type="ARBA" id="ARBA00023180"/>
    </source>
</evidence>
<dbReference type="InterPro" id="IPR019791">
    <property type="entry name" value="Haem_peroxidase_animal"/>
</dbReference>
<dbReference type="FunFam" id="1.10.640.10:FF:000003">
    <property type="entry name" value="chorion peroxidase"/>
    <property type="match status" value="1"/>
</dbReference>
<evidence type="ECO:0008006" key="10">
    <source>
        <dbReference type="Google" id="ProtNLM"/>
    </source>
</evidence>
<evidence type="ECO:0000256" key="3">
    <source>
        <dbReference type="ARBA" id="ARBA00022729"/>
    </source>
</evidence>
<evidence type="ECO:0000256" key="1">
    <source>
        <dbReference type="ARBA" id="ARBA00004613"/>
    </source>
</evidence>
<evidence type="ECO:0000313" key="8">
    <source>
        <dbReference type="EMBL" id="KAK6174187.1"/>
    </source>
</evidence>
<keyword evidence="5" id="KW-0479">Metal-binding</keyword>
<protein>
    <recommendedName>
        <fullName evidence="10">Peroxidase</fullName>
    </recommendedName>
</protein>
<comment type="caution">
    <text evidence="8">The sequence shown here is derived from an EMBL/GenBank/DDBJ whole genome shotgun (WGS) entry which is preliminary data.</text>
</comment>
<feature type="binding site" description="axial binding residue" evidence="5">
    <location>
        <position position="492"/>
    </location>
    <ligand>
        <name>heme b</name>
        <dbReference type="ChEBI" id="CHEBI:60344"/>
    </ligand>
    <ligandPart>
        <name>Fe</name>
        <dbReference type="ChEBI" id="CHEBI:18248"/>
    </ligandPart>
</feature>
<dbReference type="Proteomes" id="UP001347796">
    <property type="component" value="Unassembled WGS sequence"/>
</dbReference>
<dbReference type="InterPro" id="IPR010255">
    <property type="entry name" value="Haem_peroxidase_sf"/>
</dbReference>
<dbReference type="CDD" id="cd09823">
    <property type="entry name" value="peroxinectin_like"/>
    <property type="match status" value="1"/>
</dbReference>
<dbReference type="GO" id="GO:0004601">
    <property type="term" value="F:peroxidase activity"/>
    <property type="evidence" value="ECO:0007669"/>
    <property type="project" value="InterPro"/>
</dbReference>
<dbReference type="InterPro" id="IPR037120">
    <property type="entry name" value="Haem_peroxidase_sf_animal"/>
</dbReference>
<keyword evidence="2" id="KW-0964">Secreted</keyword>
<evidence type="ECO:0000256" key="6">
    <source>
        <dbReference type="SAM" id="MobiDB-lite"/>
    </source>
</evidence>
<comment type="subcellular location">
    <subcellularLocation>
        <location evidence="1">Secreted</location>
    </subcellularLocation>
</comment>
<sequence length="857" mass="95637">MSVLRHIVILTAVLGLSVGYHDNHTSSKRALPLMSMYSGYGSMSSRAQSVVTKVVDNLNREYLIYFNAGVDTNRKDTTLGMHNMFIATQAKSTEIGKEERLRVAVKKELSRSLRLPLLQIANAFNVDSLLRRAGVTTTAVQTRRLGCNAASGVRCDPNALFRTADGTCNNLQFSKWGSAFIPMRRFQPPAYDDGASEPRTQGVDGSPLPSARVVSREIHENDRGQGEMSTLTHMVMQWGQFLDHDITSTPHQTGHDGAQITCCEEDITSPTARSSFTGNLTSREACFPIDIPPGDNKFRSRTCLNFVRSLQTIDASCRTEPVEQLNQITAYIDGSMIYGSSQDEQNNLRAFTGGRLKVSDNDLLPPDREESCVKSRQADFCFKAGDARVNEQMALASMHTVWLREHNRIAQQLVQLNPSWTDDRVFEETRKIVGAMIQHITFTQWLPIVLNNQYLNNNNLDIKSKDFDDRYNKNMDASIRNVFATAAFRFGHSLVKTFFSQLARGYSDNGRHLVKEAFGRTSHILSNSGEGVNQYIRGLVKDTPERVDRFITSQLTDHLFEDTFGDSLDLAALNIQRGRDHGIPSYNVWRRWCGLSTFNNFQSMPGLQPGAAQQFSRIYRTPEDIDVFSGGLSEVNIAGGLVGPTFACILANQFRAIREGDRFWYDRPGNTGFTQAQLNSIKMTSLSRILCDNTDIQTIQYNPFWQPDQSQPLQACGTLPALDLSLWSDENGGGNPGRYIPPAEWSRWGPWSSCYNGQKSRTRTCEGEGSCRGKDTQTRQCNNGGSSPGQGGEGWGEWGSWNQCNGGKQWRWRQCFGVSSYCAGPSASSQPCGGSKYIPRYCLVEFFRQSGICAGYL</sequence>
<dbReference type="Gene3D" id="1.10.640.10">
    <property type="entry name" value="Haem peroxidase domain superfamily, animal type"/>
    <property type="match status" value="1"/>
</dbReference>
<keyword evidence="3 7" id="KW-0732">Signal</keyword>
<dbReference type="InterPro" id="IPR036383">
    <property type="entry name" value="TSP1_rpt_sf"/>
</dbReference>
<feature type="signal peptide" evidence="7">
    <location>
        <begin position="1"/>
        <end position="19"/>
    </location>
</feature>
<dbReference type="SUPFAM" id="SSF82895">
    <property type="entry name" value="TSP-1 type 1 repeat"/>
    <property type="match status" value="1"/>
</dbReference>
<evidence type="ECO:0000256" key="7">
    <source>
        <dbReference type="SAM" id="SignalP"/>
    </source>
</evidence>
<dbReference type="EMBL" id="JAZGQO010000011">
    <property type="protein sequence ID" value="KAK6174187.1"/>
    <property type="molecule type" value="Genomic_DNA"/>
</dbReference>
<gene>
    <name evidence="8" type="ORF">SNE40_017509</name>
</gene>
<dbReference type="GO" id="GO:0005576">
    <property type="term" value="C:extracellular region"/>
    <property type="evidence" value="ECO:0007669"/>
    <property type="project" value="UniProtKB-SubCell"/>
</dbReference>
<dbReference type="GO" id="GO:0020037">
    <property type="term" value="F:heme binding"/>
    <property type="evidence" value="ECO:0007669"/>
    <property type="project" value="InterPro"/>
</dbReference>
<feature type="region of interest" description="Disordered" evidence="6">
    <location>
        <begin position="766"/>
        <end position="794"/>
    </location>
</feature>
<keyword evidence="5" id="KW-0349">Heme</keyword>
<proteinExistence type="predicted"/>
<keyword evidence="4" id="KW-0325">Glycoprotein</keyword>
<dbReference type="PRINTS" id="PR00457">
    <property type="entry name" value="ANPEROXIDASE"/>
</dbReference>
<keyword evidence="9" id="KW-1185">Reference proteome</keyword>
<keyword evidence="5" id="KW-0408">Iron</keyword>
<dbReference type="GO" id="GO:0046872">
    <property type="term" value="F:metal ion binding"/>
    <property type="evidence" value="ECO:0007669"/>
    <property type="project" value="UniProtKB-KW"/>
</dbReference>
<dbReference type="SUPFAM" id="SSF48113">
    <property type="entry name" value="Heme-dependent peroxidases"/>
    <property type="match status" value="1"/>
</dbReference>
<dbReference type="PROSITE" id="PS50092">
    <property type="entry name" value="TSP1"/>
    <property type="match status" value="2"/>
</dbReference>
<evidence type="ECO:0000313" key="9">
    <source>
        <dbReference type="Proteomes" id="UP001347796"/>
    </source>
</evidence>
<reference evidence="8 9" key="1">
    <citation type="submission" date="2024-01" db="EMBL/GenBank/DDBJ databases">
        <title>The genome of the rayed Mediterranean limpet Patella caerulea (Linnaeus, 1758).</title>
        <authorList>
            <person name="Anh-Thu Weber A."/>
            <person name="Halstead-Nussloch G."/>
        </authorList>
    </citation>
    <scope>NUCLEOTIDE SEQUENCE [LARGE SCALE GENOMIC DNA]</scope>
    <source>
        <strain evidence="8">AATW-2023a</strain>
        <tissue evidence="8">Whole specimen</tissue>
    </source>
</reference>
<accession>A0AAN8JBA0</accession>
<feature type="chain" id="PRO_5042904847" description="Peroxidase" evidence="7">
    <location>
        <begin position="20"/>
        <end position="857"/>
    </location>
</feature>
<dbReference type="InterPro" id="IPR000884">
    <property type="entry name" value="TSP1_rpt"/>
</dbReference>
<evidence type="ECO:0000256" key="5">
    <source>
        <dbReference type="PIRSR" id="PIRSR619791-2"/>
    </source>
</evidence>
<dbReference type="GO" id="GO:0006979">
    <property type="term" value="P:response to oxidative stress"/>
    <property type="evidence" value="ECO:0007669"/>
    <property type="project" value="InterPro"/>
</dbReference>
<dbReference type="PANTHER" id="PTHR11475:SF4">
    <property type="entry name" value="CHORION PEROXIDASE"/>
    <property type="match status" value="1"/>
</dbReference>
<feature type="compositionally biased region" description="Basic and acidic residues" evidence="6">
    <location>
        <begin position="766"/>
        <end position="777"/>
    </location>
</feature>
<dbReference type="PANTHER" id="PTHR11475">
    <property type="entry name" value="OXIDASE/PEROXIDASE"/>
    <property type="match status" value="1"/>
</dbReference>
<feature type="region of interest" description="Disordered" evidence="6">
    <location>
        <begin position="189"/>
        <end position="209"/>
    </location>
</feature>
<name>A0AAN8JBA0_PATCE</name>
<organism evidence="8 9">
    <name type="scientific">Patella caerulea</name>
    <name type="common">Rayed Mediterranean limpet</name>
    <dbReference type="NCBI Taxonomy" id="87958"/>
    <lineage>
        <taxon>Eukaryota</taxon>
        <taxon>Metazoa</taxon>
        <taxon>Spiralia</taxon>
        <taxon>Lophotrochozoa</taxon>
        <taxon>Mollusca</taxon>
        <taxon>Gastropoda</taxon>
        <taxon>Patellogastropoda</taxon>
        <taxon>Patelloidea</taxon>
        <taxon>Patellidae</taxon>
        <taxon>Patella</taxon>
    </lineage>
</organism>
<dbReference type="Pfam" id="PF03098">
    <property type="entry name" value="An_peroxidase"/>
    <property type="match status" value="1"/>
</dbReference>
<dbReference type="PROSITE" id="PS50292">
    <property type="entry name" value="PEROXIDASE_3"/>
    <property type="match status" value="1"/>
</dbReference>
<dbReference type="AlphaFoldDB" id="A0AAN8JBA0"/>